<sequence>MKPEKEQIDEMINEGLGAGKIDDYKDKKQLENPISKKQGDEQREKDKTLNTMATDLEDVKKLGKEMENMKTNKKVKKEGMTPDPIQE</sequence>
<feature type="compositionally biased region" description="Basic and acidic residues" evidence="1">
    <location>
        <begin position="57"/>
        <end position="70"/>
    </location>
</feature>
<dbReference type="AlphaFoldDB" id="A0A1S2LT46"/>
<evidence type="ECO:0000313" key="3">
    <source>
        <dbReference type="Proteomes" id="UP000180098"/>
    </source>
</evidence>
<feature type="compositionally biased region" description="Basic and acidic residues" evidence="1">
    <location>
        <begin position="20"/>
        <end position="30"/>
    </location>
</feature>
<organism evidence="2 3">
    <name type="scientific">Anaerobacillus arseniciselenatis</name>
    <dbReference type="NCBI Taxonomy" id="85682"/>
    <lineage>
        <taxon>Bacteria</taxon>
        <taxon>Bacillati</taxon>
        <taxon>Bacillota</taxon>
        <taxon>Bacilli</taxon>
        <taxon>Bacillales</taxon>
        <taxon>Bacillaceae</taxon>
        <taxon>Anaerobacillus</taxon>
    </lineage>
</organism>
<reference evidence="2 3" key="1">
    <citation type="submission" date="2016-10" db="EMBL/GenBank/DDBJ databases">
        <title>Draft genome sequences of four alkaliphilic bacteria belonging to the Anaerobacillus genus.</title>
        <authorList>
            <person name="Bassil N.M."/>
            <person name="Lloyd J.R."/>
        </authorList>
    </citation>
    <scope>NUCLEOTIDE SEQUENCE [LARGE SCALE GENOMIC DNA]</scope>
    <source>
        <strain evidence="2 3">DSM 15340</strain>
    </source>
</reference>
<accession>A0A1S2LT46</accession>
<proteinExistence type="predicted"/>
<dbReference type="Proteomes" id="UP000180098">
    <property type="component" value="Unassembled WGS sequence"/>
</dbReference>
<gene>
    <name evidence="2" type="ORF">BKP35_01475</name>
</gene>
<comment type="caution">
    <text evidence="2">The sequence shown here is derived from an EMBL/GenBank/DDBJ whole genome shotgun (WGS) entry which is preliminary data.</text>
</comment>
<dbReference type="EMBL" id="MLQQ01000001">
    <property type="protein sequence ID" value="OIJ15691.1"/>
    <property type="molecule type" value="Genomic_DNA"/>
</dbReference>
<evidence type="ECO:0000256" key="1">
    <source>
        <dbReference type="SAM" id="MobiDB-lite"/>
    </source>
</evidence>
<evidence type="ECO:0000313" key="2">
    <source>
        <dbReference type="EMBL" id="OIJ15691.1"/>
    </source>
</evidence>
<keyword evidence="3" id="KW-1185">Reference proteome</keyword>
<dbReference type="OrthoDB" id="2680441at2"/>
<feature type="region of interest" description="Disordered" evidence="1">
    <location>
        <begin position="1"/>
        <end position="87"/>
    </location>
</feature>
<name>A0A1S2LT46_9BACI</name>
<feature type="compositionally biased region" description="Basic and acidic residues" evidence="1">
    <location>
        <begin position="37"/>
        <end position="48"/>
    </location>
</feature>
<protein>
    <submittedName>
        <fullName evidence="2">Uncharacterized protein</fullName>
    </submittedName>
</protein>
<dbReference type="RefSeq" id="WP_071311616.1">
    <property type="nucleotide sequence ID" value="NZ_MLQQ01000001.1"/>
</dbReference>